<name>A0A2H1VM70_SPOFR</name>
<dbReference type="AlphaFoldDB" id="A0A2H1VM70"/>
<evidence type="ECO:0000256" key="1">
    <source>
        <dbReference type="SAM" id="Phobius"/>
    </source>
</evidence>
<feature type="transmembrane region" description="Helical" evidence="1">
    <location>
        <begin position="55"/>
        <end position="82"/>
    </location>
</feature>
<protein>
    <submittedName>
        <fullName evidence="2">SFRICE_016099</fullName>
    </submittedName>
</protein>
<organism evidence="2">
    <name type="scientific">Spodoptera frugiperda</name>
    <name type="common">Fall armyworm</name>
    <dbReference type="NCBI Taxonomy" id="7108"/>
    <lineage>
        <taxon>Eukaryota</taxon>
        <taxon>Metazoa</taxon>
        <taxon>Ecdysozoa</taxon>
        <taxon>Arthropoda</taxon>
        <taxon>Hexapoda</taxon>
        <taxon>Insecta</taxon>
        <taxon>Pterygota</taxon>
        <taxon>Neoptera</taxon>
        <taxon>Endopterygota</taxon>
        <taxon>Lepidoptera</taxon>
        <taxon>Glossata</taxon>
        <taxon>Ditrysia</taxon>
        <taxon>Noctuoidea</taxon>
        <taxon>Noctuidae</taxon>
        <taxon>Amphipyrinae</taxon>
        <taxon>Spodoptera</taxon>
    </lineage>
</organism>
<keyword evidence="1" id="KW-0812">Transmembrane</keyword>
<gene>
    <name evidence="2" type="ORF">SFRICE_016099</name>
</gene>
<keyword evidence="1" id="KW-0472">Membrane</keyword>
<proteinExistence type="predicted"/>
<keyword evidence="1" id="KW-1133">Transmembrane helix</keyword>
<sequence length="109" mass="12278">MSDGTLERNRAEKALIITNKTPAHCQFFKNSGVKNYSDKNGNEVIKSDNKNRRTFAFWALVVLIFIFGLGNLALTCTMLFVIRLGKGHRSSRILNIRSILAMHCNAVVH</sequence>
<reference evidence="2" key="1">
    <citation type="submission" date="2016-07" db="EMBL/GenBank/DDBJ databases">
        <authorList>
            <person name="Bretaudeau A."/>
        </authorList>
    </citation>
    <scope>NUCLEOTIDE SEQUENCE</scope>
    <source>
        <strain evidence="2">Rice</strain>
        <tissue evidence="2">Whole body</tissue>
    </source>
</reference>
<evidence type="ECO:0000313" key="2">
    <source>
        <dbReference type="EMBL" id="SOQ41929.1"/>
    </source>
</evidence>
<accession>A0A2H1VM70</accession>
<dbReference type="EMBL" id="ODYU01003325">
    <property type="protein sequence ID" value="SOQ41929.1"/>
    <property type="molecule type" value="Genomic_DNA"/>
</dbReference>